<comment type="caution">
    <text evidence="1">The sequence shown here is derived from an EMBL/GenBank/DDBJ whole genome shotgun (WGS) entry which is preliminary data.</text>
</comment>
<evidence type="ECO:0000313" key="1">
    <source>
        <dbReference type="EMBL" id="CAF9913010.1"/>
    </source>
</evidence>
<sequence length="193" mass="21881">MMQLPEDDESTFELFVDLGKPGLGPGTGPIAYGYDQAGVEDRLKNYVGVDIGTRKADGRSHEKMLARSHKHMNLCIIADSKQGKTPKLYVMLMELLSSILLQRFSLQSAERNLRGSKIEMTQKARPRDLPKVRHNSFDTNAAQCHQGLFFRPSKATVYKKCLISRKNFKIIPLARREDIEIMQYSDSSTSYLP</sequence>
<reference evidence="1" key="1">
    <citation type="submission" date="2021-03" db="EMBL/GenBank/DDBJ databases">
        <authorList>
            <person name="Tagirdzhanova G."/>
        </authorList>
    </citation>
    <scope>NUCLEOTIDE SEQUENCE</scope>
</reference>
<dbReference type="EMBL" id="CAJPDT010000011">
    <property type="protein sequence ID" value="CAF9913010.1"/>
    <property type="molecule type" value="Genomic_DNA"/>
</dbReference>
<organism evidence="1 2">
    <name type="scientific">Imshaugia aleurites</name>
    <dbReference type="NCBI Taxonomy" id="172621"/>
    <lineage>
        <taxon>Eukaryota</taxon>
        <taxon>Fungi</taxon>
        <taxon>Dikarya</taxon>
        <taxon>Ascomycota</taxon>
        <taxon>Pezizomycotina</taxon>
        <taxon>Lecanoromycetes</taxon>
        <taxon>OSLEUM clade</taxon>
        <taxon>Lecanoromycetidae</taxon>
        <taxon>Lecanorales</taxon>
        <taxon>Lecanorineae</taxon>
        <taxon>Parmeliaceae</taxon>
        <taxon>Imshaugia</taxon>
    </lineage>
</organism>
<evidence type="ECO:0000313" key="2">
    <source>
        <dbReference type="Proteomes" id="UP000664534"/>
    </source>
</evidence>
<dbReference type="Proteomes" id="UP000664534">
    <property type="component" value="Unassembled WGS sequence"/>
</dbReference>
<gene>
    <name evidence="1" type="ORF">IMSHALPRED_000876</name>
</gene>
<proteinExistence type="predicted"/>
<keyword evidence="2" id="KW-1185">Reference proteome</keyword>
<dbReference type="AlphaFoldDB" id="A0A8H3IEJ4"/>
<name>A0A8H3IEJ4_9LECA</name>
<accession>A0A8H3IEJ4</accession>
<dbReference type="OrthoDB" id="5430033at2759"/>
<protein>
    <submittedName>
        <fullName evidence="1">Uncharacterized protein</fullName>
    </submittedName>
</protein>